<sequence length="407" mass="40869">MITRLIAGRTVAALATALIPTGLTLAVIRATGSALDLGVVLAAEMLPMLVLLPVGGVMADRVPPRLVILVSDLVRCAAQVALGSLLLLGRPSVAVMAALAALTGAAVAFGVPAVSPLVSAVVPADRWLRANARIGVATGLAQIAGPAFAGGLTLWLGAGWSFLLTGVLFAGSALTLGGLATGTRTTARRERFLDDLGEGWREARRHRWFLVSVLGHGAWHLGAGVLLTLGPVIAVRALGGEYVWVVVAQSGTVATVLGTFAAPRLPIRRPLAVTALGALAYTCPLVAFAVPAPAAVVIAAYVAAMLGLGILIPLWDTAVQERVEPRALGRVGSFDALISFAARPLGLAAAAPVAAWAGTAAPLLAAAALVAAVNLAVLALPEVRSRTAGPEAGPPLPVAGPAAGAAP</sequence>
<feature type="transmembrane region" description="Helical" evidence="7">
    <location>
        <begin position="271"/>
        <end position="290"/>
    </location>
</feature>
<feature type="transmembrane region" description="Helical" evidence="7">
    <location>
        <begin position="37"/>
        <end position="59"/>
    </location>
</feature>
<proteinExistence type="predicted"/>
<protein>
    <submittedName>
        <fullName evidence="8">MFS transporter</fullName>
    </submittedName>
</protein>
<keyword evidence="9" id="KW-1185">Reference proteome</keyword>
<feature type="transmembrane region" description="Helical" evidence="7">
    <location>
        <begin position="66"/>
        <end position="88"/>
    </location>
</feature>
<name>A0ABQ4FS38_9ACTN</name>
<evidence type="ECO:0000256" key="5">
    <source>
        <dbReference type="ARBA" id="ARBA00023136"/>
    </source>
</evidence>
<evidence type="ECO:0000256" key="3">
    <source>
        <dbReference type="ARBA" id="ARBA00022692"/>
    </source>
</evidence>
<feature type="transmembrane region" description="Helical" evidence="7">
    <location>
        <begin position="363"/>
        <end position="380"/>
    </location>
</feature>
<accession>A0ABQ4FS38</accession>
<keyword evidence="5 7" id="KW-0472">Membrane</keyword>
<gene>
    <name evidence="8" type="ORF">Mco01_06420</name>
</gene>
<evidence type="ECO:0000256" key="4">
    <source>
        <dbReference type="ARBA" id="ARBA00022989"/>
    </source>
</evidence>
<evidence type="ECO:0000256" key="1">
    <source>
        <dbReference type="ARBA" id="ARBA00004651"/>
    </source>
</evidence>
<dbReference type="RefSeq" id="WP_204055368.1">
    <property type="nucleotide sequence ID" value="NZ_BAAAGP010000001.1"/>
</dbReference>
<organism evidence="8 9">
    <name type="scientific">Microbispora corallina</name>
    <dbReference type="NCBI Taxonomy" id="83302"/>
    <lineage>
        <taxon>Bacteria</taxon>
        <taxon>Bacillati</taxon>
        <taxon>Actinomycetota</taxon>
        <taxon>Actinomycetes</taxon>
        <taxon>Streptosporangiales</taxon>
        <taxon>Streptosporangiaceae</taxon>
        <taxon>Microbispora</taxon>
    </lineage>
</organism>
<dbReference type="Proteomes" id="UP000603904">
    <property type="component" value="Unassembled WGS sequence"/>
</dbReference>
<dbReference type="Gene3D" id="1.20.1250.20">
    <property type="entry name" value="MFS general substrate transporter like domains"/>
    <property type="match status" value="1"/>
</dbReference>
<feature type="transmembrane region" description="Helical" evidence="7">
    <location>
        <begin position="162"/>
        <end position="182"/>
    </location>
</feature>
<dbReference type="CDD" id="cd06173">
    <property type="entry name" value="MFS_MefA_like"/>
    <property type="match status" value="1"/>
</dbReference>
<evidence type="ECO:0000256" key="6">
    <source>
        <dbReference type="SAM" id="MobiDB-lite"/>
    </source>
</evidence>
<dbReference type="SUPFAM" id="SSF103473">
    <property type="entry name" value="MFS general substrate transporter"/>
    <property type="match status" value="1"/>
</dbReference>
<dbReference type="PANTHER" id="PTHR23513">
    <property type="entry name" value="INTEGRAL MEMBRANE EFFLUX PROTEIN-RELATED"/>
    <property type="match status" value="1"/>
</dbReference>
<evidence type="ECO:0000313" key="9">
    <source>
        <dbReference type="Proteomes" id="UP000603904"/>
    </source>
</evidence>
<comment type="subcellular location">
    <subcellularLocation>
        <location evidence="1">Cell membrane</location>
        <topology evidence="1">Multi-pass membrane protein</topology>
    </subcellularLocation>
</comment>
<evidence type="ECO:0000256" key="2">
    <source>
        <dbReference type="ARBA" id="ARBA00022475"/>
    </source>
</evidence>
<dbReference type="InterPro" id="IPR036259">
    <property type="entry name" value="MFS_trans_sf"/>
</dbReference>
<dbReference type="PANTHER" id="PTHR23513:SF11">
    <property type="entry name" value="STAPHYLOFERRIN A TRANSPORTER"/>
    <property type="match status" value="1"/>
</dbReference>
<feature type="transmembrane region" description="Helical" evidence="7">
    <location>
        <begin position="336"/>
        <end position="357"/>
    </location>
</feature>
<keyword evidence="4 7" id="KW-1133">Transmembrane helix</keyword>
<dbReference type="InterPro" id="IPR011701">
    <property type="entry name" value="MFS"/>
</dbReference>
<feature type="transmembrane region" description="Helical" evidence="7">
    <location>
        <begin position="12"/>
        <end position="31"/>
    </location>
</feature>
<feature type="transmembrane region" description="Helical" evidence="7">
    <location>
        <begin position="208"/>
        <end position="230"/>
    </location>
</feature>
<dbReference type="Pfam" id="PF07690">
    <property type="entry name" value="MFS_1"/>
    <property type="match status" value="1"/>
</dbReference>
<feature type="transmembrane region" description="Helical" evidence="7">
    <location>
        <begin position="94"/>
        <end position="122"/>
    </location>
</feature>
<evidence type="ECO:0000313" key="8">
    <source>
        <dbReference type="EMBL" id="GIH37642.1"/>
    </source>
</evidence>
<dbReference type="EMBL" id="BOOC01000002">
    <property type="protein sequence ID" value="GIH37642.1"/>
    <property type="molecule type" value="Genomic_DNA"/>
</dbReference>
<reference evidence="8 9" key="1">
    <citation type="submission" date="2021-01" db="EMBL/GenBank/DDBJ databases">
        <title>Whole genome shotgun sequence of Microbispora corallina NBRC 16416.</title>
        <authorList>
            <person name="Komaki H."/>
            <person name="Tamura T."/>
        </authorList>
    </citation>
    <scope>NUCLEOTIDE SEQUENCE [LARGE SCALE GENOMIC DNA]</scope>
    <source>
        <strain evidence="8 9">NBRC 16416</strain>
    </source>
</reference>
<feature type="transmembrane region" description="Helical" evidence="7">
    <location>
        <begin position="134"/>
        <end position="156"/>
    </location>
</feature>
<evidence type="ECO:0000256" key="7">
    <source>
        <dbReference type="SAM" id="Phobius"/>
    </source>
</evidence>
<keyword evidence="2" id="KW-1003">Cell membrane</keyword>
<feature type="transmembrane region" description="Helical" evidence="7">
    <location>
        <begin position="296"/>
        <end position="315"/>
    </location>
</feature>
<feature type="transmembrane region" description="Helical" evidence="7">
    <location>
        <begin position="242"/>
        <end position="262"/>
    </location>
</feature>
<feature type="region of interest" description="Disordered" evidence="6">
    <location>
        <begin position="386"/>
        <end position="407"/>
    </location>
</feature>
<comment type="caution">
    <text evidence="8">The sequence shown here is derived from an EMBL/GenBank/DDBJ whole genome shotgun (WGS) entry which is preliminary data.</text>
</comment>
<keyword evidence="3 7" id="KW-0812">Transmembrane</keyword>